<name>A0ACC0PSS1_RHOML</name>
<sequence length="78" mass="9069">MVVDFSSGANWCWLLMDRSLGFQSPKLYLELLHWLRQRIEAILTRFHRFCLASGSIDHSVKLYKFPGESLFLSSICCV</sequence>
<organism evidence="1 2">
    <name type="scientific">Rhododendron molle</name>
    <name type="common">Chinese azalea</name>
    <name type="synonym">Azalea mollis</name>
    <dbReference type="NCBI Taxonomy" id="49168"/>
    <lineage>
        <taxon>Eukaryota</taxon>
        <taxon>Viridiplantae</taxon>
        <taxon>Streptophyta</taxon>
        <taxon>Embryophyta</taxon>
        <taxon>Tracheophyta</taxon>
        <taxon>Spermatophyta</taxon>
        <taxon>Magnoliopsida</taxon>
        <taxon>eudicotyledons</taxon>
        <taxon>Gunneridae</taxon>
        <taxon>Pentapetalae</taxon>
        <taxon>asterids</taxon>
        <taxon>Ericales</taxon>
        <taxon>Ericaceae</taxon>
        <taxon>Ericoideae</taxon>
        <taxon>Rhodoreae</taxon>
        <taxon>Rhododendron</taxon>
    </lineage>
</organism>
<keyword evidence="2" id="KW-1185">Reference proteome</keyword>
<comment type="caution">
    <text evidence="1">The sequence shown here is derived from an EMBL/GenBank/DDBJ whole genome shotgun (WGS) entry which is preliminary data.</text>
</comment>
<dbReference type="EMBL" id="CM046389">
    <property type="protein sequence ID" value="KAI8567593.1"/>
    <property type="molecule type" value="Genomic_DNA"/>
</dbReference>
<evidence type="ECO:0000313" key="2">
    <source>
        <dbReference type="Proteomes" id="UP001062846"/>
    </source>
</evidence>
<evidence type="ECO:0000313" key="1">
    <source>
        <dbReference type="EMBL" id="KAI8567593.1"/>
    </source>
</evidence>
<accession>A0ACC0PSS1</accession>
<protein>
    <submittedName>
        <fullName evidence="1">Uncharacterized protein</fullName>
    </submittedName>
</protein>
<proteinExistence type="predicted"/>
<dbReference type="Proteomes" id="UP001062846">
    <property type="component" value="Chromosome 2"/>
</dbReference>
<reference evidence="1" key="1">
    <citation type="submission" date="2022-02" db="EMBL/GenBank/DDBJ databases">
        <title>Plant Genome Project.</title>
        <authorList>
            <person name="Zhang R.-G."/>
        </authorList>
    </citation>
    <scope>NUCLEOTIDE SEQUENCE</scope>
    <source>
        <strain evidence="1">AT1</strain>
    </source>
</reference>
<gene>
    <name evidence="1" type="ORF">RHMOL_Rhmol02G0133700</name>
</gene>